<dbReference type="InterPro" id="IPR000639">
    <property type="entry name" value="Epox_hydrolase-like"/>
</dbReference>
<comment type="caution">
    <text evidence="4">The sequence shown here is derived from an EMBL/GenBank/DDBJ whole genome shotgun (WGS) entry which is preliminary data.</text>
</comment>
<evidence type="ECO:0000256" key="2">
    <source>
        <dbReference type="SAM" id="SignalP"/>
    </source>
</evidence>
<dbReference type="PROSITE" id="PS51318">
    <property type="entry name" value="TAT"/>
    <property type="match status" value="1"/>
</dbReference>
<feature type="signal peptide" evidence="2">
    <location>
        <begin position="1"/>
        <end position="31"/>
    </location>
</feature>
<organism evidence="4 5">
    <name type="scientific">Rhizobium leguminosarum</name>
    <dbReference type="NCBI Taxonomy" id="384"/>
    <lineage>
        <taxon>Bacteria</taxon>
        <taxon>Pseudomonadati</taxon>
        <taxon>Pseudomonadota</taxon>
        <taxon>Alphaproteobacteria</taxon>
        <taxon>Hyphomicrobiales</taxon>
        <taxon>Rhizobiaceae</taxon>
        <taxon>Rhizobium/Agrobacterium group</taxon>
        <taxon>Rhizobium</taxon>
    </lineage>
</organism>
<evidence type="ECO:0000256" key="1">
    <source>
        <dbReference type="ARBA" id="ARBA00038128"/>
    </source>
</evidence>
<dbReference type="InterPro" id="IPR029058">
    <property type="entry name" value="AB_hydrolase_fold"/>
</dbReference>
<dbReference type="PRINTS" id="PR00412">
    <property type="entry name" value="EPOXHYDRLASE"/>
</dbReference>
<dbReference type="InterPro" id="IPR006311">
    <property type="entry name" value="TAT_signal"/>
</dbReference>
<protein>
    <submittedName>
        <fullName evidence="4">Non-heme chloroperoxidase</fullName>
        <ecNumber evidence="4">1.11.1.10</ecNumber>
    </submittedName>
</protein>
<dbReference type="Proteomes" id="UP000538507">
    <property type="component" value="Unassembled WGS sequence"/>
</dbReference>
<dbReference type="PANTHER" id="PTHR43433:SF3">
    <property type="entry name" value="NON-HEME CHLOROPEROXIDASE"/>
    <property type="match status" value="1"/>
</dbReference>
<gene>
    <name evidence="4" type="ORF">GGE16_003569</name>
</gene>
<evidence type="ECO:0000313" key="4">
    <source>
        <dbReference type="EMBL" id="MBB4291510.1"/>
    </source>
</evidence>
<proteinExistence type="inferred from homology"/>
<evidence type="ECO:0000259" key="3">
    <source>
        <dbReference type="Pfam" id="PF00561"/>
    </source>
</evidence>
<dbReference type="Pfam" id="PF00561">
    <property type="entry name" value="Abhydrolase_1"/>
    <property type="match status" value="1"/>
</dbReference>
<dbReference type="PRINTS" id="PR00111">
    <property type="entry name" value="ABHYDROLASE"/>
</dbReference>
<dbReference type="GO" id="GO:0016691">
    <property type="term" value="F:chloride peroxidase activity"/>
    <property type="evidence" value="ECO:0007669"/>
    <property type="project" value="UniProtKB-EC"/>
</dbReference>
<dbReference type="InterPro" id="IPR000073">
    <property type="entry name" value="AB_hydrolase_1"/>
</dbReference>
<keyword evidence="2" id="KW-0732">Signal</keyword>
<keyword evidence="4" id="KW-0575">Peroxidase</keyword>
<keyword evidence="4" id="KW-0560">Oxidoreductase</keyword>
<dbReference type="SUPFAM" id="SSF53474">
    <property type="entry name" value="alpha/beta-Hydrolases"/>
    <property type="match status" value="1"/>
</dbReference>
<reference evidence="4 5" key="1">
    <citation type="submission" date="2020-08" db="EMBL/GenBank/DDBJ databases">
        <title>Genomic Encyclopedia of Type Strains, Phase IV (KMG-V): Genome sequencing to study the core and pangenomes of soil and plant-associated prokaryotes.</title>
        <authorList>
            <person name="Whitman W."/>
        </authorList>
    </citation>
    <scope>NUCLEOTIDE SEQUENCE [LARGE SCALE GENOMIC DNA]</scope>
    <source>
        <strain evidence="4 5">SEMIA 415</strain>
    </source>
</reference>
<sequence length="315" mass="34142">MTLDIEISRRDALLAGAAVAASLAIPAAAQAAKLASKKGTHQMSFITTKDGTKIAYKDWGKGQPILFSHGWPLAGDAWDAQMLFFGMNGYRVIAHDRRGHGSSDQPWDGNNMDQYADDLAELIEKLDLKDLIMIGHSTGGGEVAHYIGRHGSKRVAKVVLLAAVPPLMLKTESNPEGTPIEVFDDIRKGTASNRAQFFKDLSVPFYGFNREGATVKEGLRESFWAMGMQGGIKGEYDCIKEFSEVDYTADLKKIDKPTLVIHGDDDQIVPIAAAGAKTAKIVKNAEFKVYKGGSHGLAQVDPDTFNADVLAFIKA</sequence>
<comment type="similarity">
    <text evidence="1">Belongs to the AB hydrolase superfamily. Bacterial non-heme haloperoxidase / perhydrolase family.</text>
</comment>
<dbReference type="PANTHER" id="PTHR43433">
    <property type="entry name" value="HYDROLASE, ALPHA/BETA FOLD FAMILY PROTEIN"/>
    <property type="match status" value="1"/>
</dbReference>
<name>A0AAE2MLW2_RHILE</name>
<feature type="domain" description="AB hydrolase-1" evidence="3">
    <location>
        <begin position="64"/>
        <end position="295"/>
    </location>
</feature>
<evidence type="ECO:0000313" key="5">
    <source>
        <dbReference type="Proteomes" id="UP000538507"/>
    </source>
</evidence>
<dbReference type="EMBL" id="JACIGO010000003">
    <property type="protein sequence ID" value="MBB4291510.1"/>
    <property type="molecule type" value="Genomic_DNA"/>
</dbReference>
<dbReference type="AlphaFoldDB" id="A0AAE2MLW2"/>
<dbReference type="Gene3D" id="3.40.50.1820">
    <property type="entry name" value="alpha/beta hydrolase"/>
    <property type="match status" value="1"/>
</dbReference>
<accession>A0AAE2MLW2</accession>
<dbReference type="FunFam" id="3.40.50.1820:FF:000205">
    <property type="entry name" value="Non-haem bromoperoxidase BPO-A2"/>
    <property type="match status" value="1"/>
</dbReference>
<dbReference type="EC" id="1.11.1.10" evidence="4"/>
<feature type="chain" id="PRO_5041957949" evidence="2">
    <location>
        <begin position="32"/>
        <end position="315"/>
    </location>
</feature>
<dbReference type="InterPro" id="IPR050471">
    <property type="entry name" value="AB_hydrolase"/>
</dbReference>